<accession>M8ABZ9</accession>
<evidence type="ECO:0000313" key="1">
    <source>
        <dbReference type="EMBL" id="EMS58049.1"/>
    </source>
</evidence>
<dbReference type="AlphaFoldDB" id="M8ABZ9"/>
<gene>
    <name evidence="1" type="ORF">TRIUR3_27505</name>
</gene>
<sequence length="101" mass="11393">MGYGLGARLPGWGQGGSAVRDWGQIRRRCRFSPHSPCCGAYILDHMSHGHSVNLQDVLTQLVVINEEKQGTQIYIHTVIKDDSPGFTLSLRQSYWSEYILM</sequence>
<organism evidence="1">
    <name type="scientific">Triticum urartu</name>
    <name type="common">Red wild einkorn</name>
    <name type="synonym">Crithodium urartu</name>
    <dbReference type="NCBI Taxonomy" id="4572"/>
    <lineage>
        <taxon>Eukaryota</taxon>
        <taxon>Viridiplantae</taxon>
        <taxon>Streptophyta</taxon>
        <taxon>Embryophyta</taxon>
        <taxon>Tracheophyta</taxon>
        <taxon>Spermatophyta</taxon>
        <taxon>Magnoliopsida</taxon>
        <taxon>Liliopsida</taxon>
        <taxon>Poales</taxon>
        <taxon>Poaceae</taxon>
        <taxon>BOP clade</taxon>
        <taxon>Pooideae</taxon>
        <taxon>Triticodae</taxon>
        <taxon>Triticeae</taxon>
        <taxon>Triticinae</taxon>
        <taxon>Triticum</taxon>
    </lineage>
</organism>
<protein>
    <submittedName>
        <fullName evidence="1">Uncharacterized protein</fullName>
    </submittedName>
</protein>
<proteinExistence type="predicted"/>
<reference evidence="1" key="1">
    <citation type="journal article" date="2013" name="Nature">
        <title>Draft genome of the wheat A-genome progenitor Triticum urartu.</title>
        <authorList>
            <person name="Ling H.Q."/>
            <person name="Zhao S."/>
            <person name="Liu D."/>
            <person name="Wang J."/>
            <person name="Sun H."/>
            <person name="Zhang C."/>
            <person name="Fan H."/>
            <person name="Li D."/>
            <person name="Dong L."/>
            <person name="Tao Y."/>
            <person name="Gao C."/>
            <person name="Wu H."/>
            <person name="Li Y."/>
            <person name="Cui Y."/>
            <person name="Guo X."/>
            <person name="Zheng S."/>
            <person name="Wang B."/>
            <person name="Yu K."/>
            <person name="Liang Q."/>
            <person name="Yang W."/>
            <person name="Lou X."/>
            <person name="Chen J."/>
            <person name="Feng M."/>
            <person name="Jian J."/>
            <person name="Zhang X."/>
            <person name="Luo G."/>
            <person name="Jiang Y."/>
            <person name="Liu J."/>
            <person name="Wang Z."/>
            <person name="Sha Y."/>
            <person name="Zhang B."/>
            <person name="Wu H."/>
            <person name="Tang D."/>
            <person name="Shen Q."/>
            <person name="Xue P."/>
            <person name="Zou S."/>
            <person name="Wang X."/>
            <person name="Liu X."/>
            <person name="Wang F."/>
            <person name="Yang Y."/>
            <person name="An X."/>
            <person name="Dong Z."/>
            <person name="Zhang K."/>
            <person name="Zhang X."/>
            <person name="Luo M.C."/>
            <person name="Dvorak J."/>
            <person name="Tong Y."/>
            <person name="Wang J."/>
            <person name="Yang H."/>
            <person name="Li Z."/>
            <person name="Wang D."/>
            <person name="Zhang A."/>
            <person name="Wang J."/>
        </authorList>
    </citation>
    <scope>NUCLEOTIDE SEQUENCE</scope>
</reference>
<dbReference type="EMBL" id="KD137344">
    <property type="protein sequence ID" value="EMS58049.1"/>
    <property type="molecule type" value="Genomic_DNA"/>
</dbReference>
<name>M8ABZ9_TRIUA</name>